<comment type="caution">
    <text evidence="1">The sequence shown here is derived from an EMBL/GenBank/DDBJ whole genome shotgun (WGS) entry which is preliminary data.</text>
</comment>
<evidence type="ECO:0000313" key="2">
    <source>
        <dbReference type="Proteomes" id="UP001060085"/>
    </source>
</evidence>
<gene>
    <name evidence="1" type="ORF">M9H77_20481</name>
</gene>
<dbReference type="EMBL" id="CM044705">
    <property type="protein sequence ID" value="KAI5661158.1"/>
    <property type="molecule type" value="Genomic_DNA"/>
</dbReference>
<keyword evidence="2" id="KW-1185">Reference proteome</keyword>
<sequence>MAWRGSFSRSFISTARSAASRSSAAPLPRDIGRIGLCSVTYAALQHGWSSIDLSPDRQRSGLLRAVSWYLNILVDQHSRCARRFEKILQVYPEELPLANAYLNKTLSEQGAPYQLIFHKNWVRAGRSVSRTILSNKATAGRQSKMNEEEKGERNTGEWLNLHLGNNLPLRTRVIESQQGPAAPPKVFSCNYCMRKFYSSQALGGHQNAHKRERGAIRRHQSQAMMAMVTSPVNNSMTIRSLGVQVHSLVHKHGRDKGLMVAKFTEANTVPQMVRHQRPEETIWPGSFRLQTQTPEQRPSSPAMLDLNLRL</sequence>
<reference evidence="2" key="1">
    <citation type="journal article" date="2023" name="Nat. Plants">
        <title>Single-cell RNA sequencing provides a high-resolution roadmap for understanding the multicellular compartmentation of specialized metabolism.</title>
        <authorList>
            <person name="Sun S."/>
            <person name="Shen X."/>
            <person name="Li Y."/>
            <person name="Li Y."/>
            <person name="Wang S."/>
            <person name="Li R."/>
            <person name="Zhang H."/>
            <person name="Shen G."/>
            <person name="Guo B."/>
            <person name="Wei J."/>
            <person name="Xu J."/>
            <person name="St-Pierre B."/>
            <person name="Chen S."/>
            <person name="Sun C."/>
        </authorList>
    </citation>
    <scope>NUCLEOTIDE SEQUENCE [LARGE SCALE GENOMIC DNA]</scope>
</reference>
<evidence type="ECO:0000313" key="1">
    <source>
        <dbReference type="EMBL" id="KAI5661158.1"/>
    </source>
</evidence>
<dbReference type="Proteomes" id="UP001060085">
    <property type="component" value="Linkage Group LG05"/>
</dbReference>
<accession>A0ACC0AMI2</accession>
<name>A0ACC0AMI2_CATRO</name>
<proteinExistence type="predicted"/>
<protein>
    <submittedName>
        <fullName evidence="1">Uncharacterized protein</fullName>
    </submittedName>
</protein>
<organism evidence="1 2">
    <name type="scientific">Catharanthus roseus</name>
    <name type="common">Madagascar periwinkle</name>
    <name type="synonym">Vinca rosea</name>
    <dbReference type="NCBI Taxonomy" id="4058"/>
    <lineage>
        <taxon>Eukaryota</taxon>
        <taxon>Viridiplantae</taxon>
        <taxon>Streptophyta</taxon>
        <taxon>Embryophyta</taxon>
        <taxon>Tracheophyta</taxon>
        <taxon>Spermatophyta</taxon>
        <taxon>Magnoliopsida</taxon>
        <taxon>eudicotyledons</taxon>
        <taxon>Gunneridae</taxon>
        <taxon>Pentapetalae</taxon>
        <taxon>asterids</taxon>
        <taxon>lamiids</taxon>
        <taxon>Gentianales</taxon>
        <taxon>Apocynaceae</taxon>
        <taxon>Rauvolfioideae</taxon>
        <taxon>Vinceae</taxon>
        <taxon>Catharanthinae</taxon>
        <taxon>Catharanthus</taxon>
    </lineage>
</organism>